<gene>
    <name evidence="1" type="ORF">PT974_04755</name>
</gene>
<protein>
    <recommendedName>
        <fullName evidence="3">NAD(P)-binding domain-containing protein</fullName>
    </recommendedName>
</protein>
<sequence>MKVIITGATGLVGSSLLHDCISNSEITHIFALTRKPLSQELAASQKLTVIIHDEFLDYPPELLKQLVGAEACLWALGGRRPQFPDAETFRKVSVDYTLTAAQAFIAYPAPHLPYGQKFRFVFCSGKNAEWDQTKRLTFMEETRKVKGQCEKGLCDLEDANKDLFEVFAVQPAVILPRDAGCMSKVIGKLYGGIPADILMRGMVRVALHDFPERLIETDKLLEKK</sequence>
<keyword evidence="2" id="KW-1185">Reference proteome</keyword>
<dbReference type="SUPFAM" id="SSF51735">
    <property type="entry name" value="NAD(P)-binding Rossmann-fold domains"/>
    <property type="match status" value="1"/>
</dbReference>
<dbReference type="InterPro" id="IPR036291">
    <property type="entry name" value="NAD(P)-bd_dom_sf"/>
</dbReference>
<dbReference type="PANTHER" id="PTHR14097">
    <property type="entry name" value="OXIDOREDUCTASE HTATIP2"/>
    <property type="match status" value="1"/>
</dbReference>
<comment type="caution">
    <text evidence="1">The sequence shown here is derived from an EMBL/GenBank/DDBJ whole genome shotgun (WGS) entry which is preliminary data.</text>
</comment>
<evidence type="ECO:0000313" key="1">
    <source>
        <dbReference type="EMBL" id="KAK5994283.1"/>
    </source>
</evidence>
<dbReference type="EMBL" id="JAVFKD010000010">
    <property type="protein sequence ID" value="KAK5994283.1"/>
    <property type="molecule type" value="Genomic_DNA"/>
</dbReference>
<organism evidence="1 2">
    <name type="scientific">Cladobotryum mycophilum</name>
    <dbReference type="NCBI Taxonomy" id="491253"/>
    <lineage>
        <taxon>Eukaryota</taxon>
        <taxon>Fungi</taxon>
        <taxon>Dikarya</taxon>
        <taxon>Ascomycota</taxon>
        <taxon>Pezizomycotina</taxon>
        <taxon>Sordariomycetes</taxon>
        <taxon>Hypocreomycetidae</taxon>
        <taxon>Hypocreales</taxon>
        <taxon>Hypocreaceae</taxon>
        <taxon>Cladobotryum</taxon>
    </lineage>
</organism>
<dbReference type="PANTHER" id="PTHR14097:SF9">
    <property type="entry name" value="EPIMERASE, PUTATIVE (AFU_ORTHOLOGUE AFUA_8G07320)-RELATED"/>
    <property type="match status" value="1"/>
</dbReference>
<name>A0ABR0SQ82_9HYPO</name>
<proteinExistence type="predicted"/>
<reference evidence="1 2" key="1">
    <citation type="submission" date="2024-01" db="EMBL/GenBank/DDBJ databases">
        <title>Complete genome of Cladobotryum mycophilum ATHUM6906.</title>
        <authorList>
            <person name="Christinaki A.C."/>
            <person name="Myridakis A.I."/>
            <person name="Kouvelis V.N."/>
        </authorList>
    </citation>
    <scope>NUCLEOTIDE SEQUENCE [LARGE SCALE GENOMIC DNA]</scope>
    <source>
        <strain evidence="1 2">ATHUM6906</strain>
    </source>
</reference>
<evidence type="ECO:0000313" key="2">
    <source>
        <dbReference type="Proteomes" id="UP001338125"/>
    </source>
</evidence>
<accession>A0ABR0SQ82</accession>
<evidence type="ECO:0008006" key="3">
    <source>
        <dbReference type="Google" id="ProtNLM"/>
    </source>
</evidence>
<dbReference type="Proteomes" id="UP001338125">
    <property type="component" value="Unassembled WGS sequence"/>
</dbReference>
<dbReference type="Gene3D" id="3.40.50.720">
    <property type="entry name" value="NAD(P)-binding Rossmann-like Domain"/>
    <property type="match status" value="1"/>
</dbReference>